<dbReference type="Proteomes" id="UP001642360">
    <property type="component" value="Unassembled WGS sequence"/>
</dbReference>
<keyword evidence="2" id="KW-1185">Reference proteome</keyword>
<dbReference type="AlphaFoldDB" id="A0ABC8TRM3"/>
<comment type="caution">
    <text evidence="1">The sequence shown here is derived from an EMBL/GenBank/DDBJ whole genome shotgun (WGS) entry which is preliminary data.</text>
</comment>
<evidence type="ECO:0000313" key="2">
    <source>
        <dbReference type="Proteomes" id="UP001642360"/>
    </source>
</evidence>
<proteinExistence type="predicted"/>
<protein>
    <submittedName>
        <fullName evidence="1">Uncharacterized protein</fullName>
    </submittedName>
</protein>
<gene>
    <name evidence="1" type="ORF">ILEXP_LOCUS41156</name>
</gene>
<organism evidence="1 2">
    <name type="scientific">Ilex paraguariensis</name>
    <name type="common">yerba mate</name>
    <dbReference type="NCBI Taxonomy" id="185542"/>
    <lineage>
        <taxon>Eukaryota</taxon>
        <taxon>Viridiplantae</taxon>
        <taxon>Streptophyta</taxon>
        <taxon>Embryophyta</taxon>
        <taxon>Tracheophyta</taxon>
        <taxon>Spermatophyta</taxon>
        <taxon>Magnoliopsida</taxon>
        <taxon>eudicotyledons</taxon>
        <taxon>Gunneridae</taxon>
        <taxon>Pentapetalae</taxon>
        <taxon>asterids</taxon>
        <taxon>campanulids</taxon>
        <taxon>Aquifoliales</taxon>
        <taxon>Aquifoliaceae</taxon>
        <taxon>Ilex</taxon>
    </lineage>
</organism>
<sequence length="87" mass="9939">METWKLYERSNVIDLVDPKNAGGWPHANLRPPMSEIVAMLTCKVEVVRTPIKPAFFDRRCKKDEKVSWDTISEVLPSPMQSESHSSP</sequence>
<accession>A0ABC8TRM3</accession>
<dbReference type="EMBL" id="CAUOFW020005791">
    <property type="protein sequence ID" value="CAK9171581.1"/>
    <property type="molecule type" value="Genomic_DNA"/>
</dbReference>
<evidence type="ECO:0000313" key="1">
    <source>
        <dbReference type="EMBL" id="CAK9171581.1"/>
    </source>
</evidence>
<name>A0ABC8TRM3_9AQUA</name>
<reference evidence="1 2" key="1">
    <citation type="submission" date="2024-02" db="EMBL/GenBank/DDBJ databases">
        <authorList>
            <person name="Vignale AGUSTIN F."/>
            <person name="Sosa J E."/>
            <person name="Modenutti C."/>
        </authorList>
    </citation>
    <scope>NUCLEOTIDE SEQUENCE [LARGE SCALE GENOMIC DNA]</scope>
</reference>